<dbReference type="SUPFAM" id="SSF47598">
    <property type="entry name" value="Ribbon-helix-helix"/>
    <property type="match status" value="1"/>
</dbReference>
<dbReference type="InterPro" id="IPR010985">
    <property type="entry name" value="Ribbon_hlx_hlx"/>
</dbReference>
<evidence type="ECO:0000313" key="1">
    <source>
        <dbReference type="EMBL" id="NVP33297.1"/>
    </source>
</evidence>
<organism evidence="1 2">
    <name type="scientific">Sphingomonas sanguinis</name>
    <dbReference type="NCBI Taxonomy" id="33051"/>
    <lineage>
        <taxon>Bacteria</taxon>
        <taxon>Pseudomonadati</taxon>
        <taxon>Pseudomonadota</taxon>
        <taxon>Alphaproteobacteria</taxon>
        <taxon>Sphingomonadales</taxon>
        <taxon>Sphingomonadaceae</taxon>
        <taxon>Sphingomonas</taxon>
    </lineage>
</organism>
<evidence type="ECO:0008006" key="3">
    <source>
        <dbReference type="Google" id="ProtNLM"/>
    </source>
</evidence>
<evidence type="ECO:0000313" key="2">
    <source>
        <dbReference type="Proteomes" id="UP000531581"/>
    </source>
</evidence>
<accession>A0A7Y7QYW1</accession>
<sequence>MSTSRPFTIRVPGDLRARIEAQAAKMNCSPSDIVRLAIEQHLNGVKLLQDSARRHLRVTEYMQVALDAIIRADHPEMRDTLVLETDRRMKIHHGA</sequence>
<dbReference type="RefSeq" id="WP_076709763.1">
    <property type="nucleotide sequence ID" value="NZ_JABEOW010000046.1"/>
</dbReference>
<dbReference type="GO" id="GO:0006355">
    <property type="term" value="P:regulation of DNA-templated transcription"/>
    <property type="evidence" value="ECO:0007669"/>
    <property type="project" value="InterPro"/>
</dbReference>
<dbReference type="AlphaFoldDB" id="A0A7Y7QYW1"/>
<reference evidence="1 2" key="1">
    <citation type="submission" date="2020-05" db="EMBL/GenBank/DDBJ databases">
        <title>Draft Genome Sequences of Sphingomonas sp. Isolated from the International Space Station.</title>
        <authorList>
            <person name="Bijlani S."/>
            <person name="Singh N.K."/>
            <person name="Mason C.E."/>
            <person name="Wang C.C."/>
            <person name="Venkateswaran K."/>
        </authorList>
    </citation>
    <scope>NUCLEOTIDE SEQUENCE [LARGE SCALE GENOMIC DNA]</scope>
    <source>
        <strain evidence="1">ISS-IIF7SWP</strain>
    </source>
</reference>
<protein>
    <recommendedName>
        <fullName evidence="3">Ribbon-helix-helix protein CopG domain-containing protein</fullName>
    </recommendedName>
</protein>
<name>A0A7Y7QYW1_9SPHN</name>
<dbReference type="Proteomes" id="UP000531581">
    <property type="component" value="Unassembled WGS sequence"/>
</dbReference>
<dbReference type="EMBL" id="JABYQV010000032">
    <property type="protein sequence ID" value="NVP33297.1"/>
    <property type="molecule type" value="Genomic_DNA"/>
</dbReference>
<comment type="caution">
    <text evidence="1">The sequence shown here is derived from an EMBL/GenBank/DDBJ whole genome shotgun (WGS) entry which is preliminary data.</text>
</comment>
<gene>
    <name evidence="1" type="ORF">HLV41_19875</name>
</gene>
<proteinExistence type="predicted"/>